<dbReference type="GO" id="GO:0045944">
    <property type="term" value="P:positive regulation of transcription by RNA polymerase II"/>
    <property type="evidence" value="ECO:0007669"/>
    <property type="project" value="TreeGrafter"/>
</dbReference>
<dbReference type="PROSITE" id="PS00463">
    <property type="entry name" value="ZN2_CY6_FUNGAL_1"/>
    <property type="match status" value="1"/>
</dbReference>
<accession>A0A443I1J0</accession>
<evidence type="ECO:0000313" key="9">
    <source>
        <dbReference type="Proteomes" id="UP000283841"/>
    </source>
</evidence>
<keyword evidence="5" id="KW-0539">Nucleus</keyword>
<organism evidence="8 9">
    <name type="scientific">Byssochlamys spectabilis</name>
    <name type="common">Paecilomyces variotii</name>
    <dbReference type="NCBI Taxonomy" id="264951"/>
    <lineage>
        <taxon>Eukaryota</taxon>
        <taxon>Fungi</taxon>
        <taxon>Dikarya</taxon>
        <taxon>Ascomycota</taxon>
        <taxon>Pezizomycotina</taxon>
        <taxon>Eurotiomycetes</taxon>
        <taxon>Eurotiomycetidae</taxon>
        <taxon>Eurotiales</taxon>
        <taxon>Thermoascaceae</taxon>
        <taxon>Paecilomyces</taxon>
    </lineage>
</organism>
<evidence type="ECO:0000259" key="7">
    <source>
        <dbReference type="PROSITE" id="PS50048"/>
    </source>
</evidence>
<dbReference type="GO" id="GO:0005634">
    <property type="term" value="C:nucleus"/>
    <property type="evidence" value="ECO:0007669"/>
    <property type="project" value="UniProtKB-SubCell"/>
</dbReference>
<dbReference type="Pfam" id="PF00172">
    <property type="entry name" value="Zn_clus"/>
    <property type="match status" value="1"/>
</dbReference>
<dbReference type="SMART" id="SM00066">
    <property type="entry name" value="GAL4"/>
    <property type="match status" value="1"/>
</dbReference>
<feature type="compositionally biased region" description="Polar residues" evidence="6">
    <location>
        <begin position="51"/>
        <end position="62"/>
    </location>
</feature>
<dbReference type="PANTHER" id="PTHR37534">
    <property type="entry name" value="TRANSCRIPTIONAL ACTIVATOR PROTEIN UGA3"/>
    <property type="match status" value="1"/>
</dbReference>
<dbReference type="RefSeq" id="XP_028487546.1">
    <property type="nucleotide sequence ID" value="XM_028625573.1"/>
</dbReference>
<dbReference type="PANTHER" id="PTHR37534:SF40">
    <property type="entry name" value="ZN(2)-C6 FUNGAL-TYPE DOMAIN-CONTAINING PROTEIN"/>
    <property type="match status" value="1"/>
</dbReference>
<protein>
    <submittedName>
        <fullName evidence="8">C6 zinc finger domain-containing protein</fullName>
    </submittedName>
</protein>
<gene>
    <name evidence="8" type="ORF">C8Q69DRAFT_153284</name>
</gene>
<dbReference type="Gene3D" id="4.10.240.10">
    <property type="entry name" value="Zn(2)-C6 fungal-type DNA-binding domain"/>
    <property type="match status" value="1"/>
</dbReference>
<feature type="compositionally biased region" description="Low complexity" evidence="6">
    <location>
        <begin position="63"/>
        <end position="75"/>
    </location>
</feature>
<keyword evidence="9" id="KW-1185">Reference proteome</keyword>
<dbReference type="GO" id="GO:0008270">
    <property type="term" value="F:zinc ion binding"/>
    <property type="evidence" value="ECO:0007669"/>
    <property type="project" value="InterPro"/>
</dbReference>
<comment type="subcellular location">
    <subcellularLocation>
        <location evidence="1">Nucleus</location>
    </subcellularLocation>
</comment>
<keyword evidence="4" id="KW-0804">Transcription</keyword>
<name>A0A443I1J0_BYSSP</name>
<keyword evidence="3" id="KW-0238">DNA-binding</keyword>
<evidence type="ECO:0000256" key="5">
    <source>
        <dbReference type="ARBA" id="ARBA00023242"/>
    </source>
</evidence>
<evidence type="ECO:0000256" key="4">
    <source>
        <dbReference type="ARBA" id="ARBA00023163"/>
    </source>
</evidence>
<evidence type="ECO:0000256" key="1">
    <source>
        <dbReference type="ARBA" id="ARBA00004123"/>
    </source>
</evidence>
<dbReference type="AlphaFoldDB" id="A0A443I1J0"/>
<dbReference type="GO" id="GO:0000976">
    <property type="term" value="F:transcription cis-regulatory region binding"/>
    <property type="evidence" value="ECO:0007669"/>
    <property type="project" value="TreeGrafter"/>
</dbReference>
<dbReference type="Pfam" id="PF11951">
    <property type="entry name" value="Fungal_trans_2"/>
    <property type="match status" value="1"/>
</dbReference>
<reference evidence="8 9" key="1">
    <citation type="journal article" date="2018" name="Front. Microbiol.">
        <title>Genomic and genetic insights into a cosmopolitan fungus, Paecilomyces variotii (Eurotiales).</title>
        <authorList>
            <person name="Urquhart A.S."/>
            <person name="Mondo S.J."/>
            <person name="Makela M.R."/>
            <person name="Hane J.K."/>
            <person name="Wiebenga A."/>
            <person name="He G."/>
            <person name="Mihaltcheva S."/>
            <person name="Pangilinan J."/>
            <person name="Lipzen A."/>
            <person name="Barry K."/>
            <person name="de Vries R.P."/>
            <person name="Grigoriev I.V."/>
            <person name="Idnurm A."/>
        </authorList>
    </citation>
    <scope>NUCLEOTIDE SEQUENCE [LARGE SCALE GENOMIC DNA]</scope>
    <source>
        <strain evidence="8 9">CBS 101075</strain>
    </source>
</reference>
<dbReference type="InterPro" id="IPR021858">
    <property type="entry name" value="Fun_TF"/>
</dbReference>
<keyword evidence="2" id="KW-0805">Transcription regulation</keyword>
<evidence type="ECO:0000256" key="2">
    <source>
        <dbReference type="ARBA" id="ARBA00023015"/>
    </source>
</evidence>
<proteinExistence type="predicted"/>
<dbReference type="CDD" id="cd00067">
    <property type="entry name" value="GAL4"/>
    <property type="match status" value="1"/>
</dbReference>
<evidence type="ECO:0000313" key="8">
    <source>
        <dbReference type="EMBL" id="RWQ97901.1"/>
    </source>
</evidence>
<dbReference type="InterPro" id="IPR001138">
    <property type="entry name" value="Zn2Cys6_DnaBD"/>
</dbReference>
<dbReference type="InterPro" id="IPR036864">
    <property type="entry name" value="Zn2-C6_fun-type_DNA-bd_sf"/>
</dbReference>
<dbReference type="VEuPathDB" id="FungiDB:C8Q69DRAFT_153284"/>
<feature type="compositionally biased region" description="Basic and acidic residues" evidence="6">
    <location>
        <begin position="81"/>
        <end position="91"/>
    </location>
</feature>
<dbReference type="EMBL" id="RCNU01000002">
    <property type="protein sequence ID" value="RWQ97901.1"/>
    <property type="molecule type" value="Genomic_DNA"/>
</dbReference>
<sequence length="710" mass="79588">MAMASAVSSHLADFDIPLDIAAPTAAAAEAASLASTSHDVSGSRKSGGDFDTQSQTRALNTDQRPSPRSSSSQSPHHASKPQRDTVKEAQKPRRVRTGCLTCRERHLKCDEALPRCQNCQKSDRLCKRGIRLNFIDTQTVAPPFNIAHPPGTQLAFQDESREIASEYKGGFERYPPLKQDPLMEKDDSPSFDFDILGAPTLARRSLPVTPSLLSTYSEPHQTDINEHIFHDGSYSAPQPAFADHTMPHPSFNMPKMSMMQSSGGRTYLNSAEEVLLMQVFVEEVGLWMDSMDVNKHFSHILPFHALGEPMLLNAFMACGARHLYLVNPSYGEDKALHYYNIVSRQLLTCLQDPDRDTVLCATTAVILNVYEVMCEKAMQRMNHIAGARALIKECRWDAKTPGIGGACFWLNVGMELLSCLHFNWKMAWDPDTWGVDMNMSLVPGGITGDEELWTHRIVYICAKIANFRSSVPQFQGPDRVAHDIRISQRCQEWNTYKSWCDEWAKNVPRSMMPLGYLQPWQTNSKSSFPEVWLIKRSAVVARLFYHTACTLLAKVHPTESEFSPEMRNMQQSHAHDICGIVAHVKDRGVASVSIRCLAIAAECLVGREAQEEVLEILDKIIKETGWRVGFLKSELQEKWGWIPSSNTPGGNSLTAGSLLNSAMPPMTRPRIPSGIVNPLMATADFSMENHPYQNHYVAPHNHLDHYQYTY</sequence>
<dbReference type="GO" id="GO:0000981">
    <property type="term" value="F:DNA-binding transcription factor activity, RNA polymerase II-specific"/>
    <property type="evidence" value="ECO:0007669"/>
    <property type="project" value="InterPro"/>
</dbReference>
<comment type="caution">
    <text evidence="8">The sequence shown here is derived from an EMBL/GenBank/DDBJ whole genome shotgun (WGS) entry which is preliminary data.</text>
</comment>
<feature type="domain" description="Zn(2)-C6 fungal-type" evidence="7">
    <location>
        <begin position="98"/>
        <end position="128"/>
    </location>
</feature>
<dbReference type="Proteomes" id="UP000283841">
    <property type="component" value="Unassembled WGS sequence"/>
</dbReference>
<dbReference type="SUPFAM" id="SSF57701">
    <property type="entry name" value="Zn2/Cys6 DNA-binding domain"/>
    <property type="match status" value="1"/>
</dbReference>
<evidence type="ECO:0000256" key="3">
    <source>
        <dbReference type="ARBA" id="ARBA00023125"/>
    </source>
</evidence>
<dbReference type="STRING" id="264951.A0A443I1J0"/>
<evidence type="ECO:0000256" key="6">
    <source>
        <dbReference type="SAM" id="MobiDB-lite"/>
    </source>
</evidence>
<feature type="region of interest" description="Disordered" evidence="6">
    <location>
        <begin position="28"/>
        <end position="94"/>
    </location>
</feature>
<dbReference type="GeneID" id="39594850"/>
<dbReference type="PROSITE" id="PS50048">
    <property type="entry name" value="ZN2_CY6_FUNGAL_2"/>
    <property type="match status" value="1"/>
</dbReference>